<dbReference type="EMBL" id="WOWP01000061">
    <property type="protein sequence ID" value="MUV05146.1"/>
    <property type="molecule type" value="Genomic_DNA"/>
</dbReference>
<dbReference type="RefSeq" id="WP_157484434.1">
    <property type="nucleotide sequence ID" value="NZ_WOWP01000061.1"/>
</dbReference>
<comment type="caution">
    <text evidence="2">The sequence shown here is derived from an EMBL/GenBank/DDBJ whole genome shotgun (WGS) entry which is preliminary data.</text>
</comment>
<feature type="transmembrane region" description="Helical" evidence="1">
    <location>
        <begin position="46"/>
        <end position="65"/>
    </location>
</feature>
<evidence type="ECO:0000256" key="1">
    <source>
        <dbReference type="SAM" id="Phobius"/>
    </source>
</evidence>
<gene>
    <name evidence="2" type="ORF">GN157_15635</name>
</gene>
<evidence type="ECO:0000313" key="2">
    <source>
        <dbReference type="EMBL" id="MUV05146.1"/>
    </source>
</evidence>
<reference evidence="2 3" key="1">
    <citation type="submission" date="2019-12" db="EMBL/GenBank/DDBJ databases">
        <authorList>
            <person name="Sun J.-Q."/>
        </authorList>
    </citation>
    <scope>NUCLEOTIDE SEQUENCE [LARGE SCALE GENOMIC DNA]</scope>
    <source>
        <strain evidence="2 3">JCM 17928</strain>
    </source>
</reference>
<sequence>MEPNNWEKEIKEKLNSRDIQPTDAAWDRLDAMLSVTEKKKVKPVRVWMYAAAGFIGILLTASLFFKVTQNQETVPVINNNINSFVVAPTAPLGTDSITIGNILDNNQKSVVKPATMVIQQSVANTQNPVKENPENRVKTKHINTQPGAIANNTSDLAVSGTPLSVPLTPDMEAEKLLEETLLSVKLPKEKPTVKVSANSLLNEVEDQLDNNYRSKTWQTITEKYNAVKTSVVNRNIE</sequence>
<protein>
    <submittedName>
        <fullName evidence="2">Uncharacterized protein</fullName>
    </submittedName>
</protein>
<keyword evidence="1" id="KW-1133">Transmembrane helix</keyword>
<name>A0A6N8HHL2_9FLAO</name>
<keyword evidence="1" id="KW-0812">Transmembrane</keyword>
<evidence type="ECO:0000313" key="3">
    <source>
        <dbReference type="Proteomes" id="UP000433945"/>
    </source>
</evidence>
<dbReference type="Proteomes" id="UP000433945">
    <property type="component" value="Unassembled WGS sequence"/>
</dbReference>
<dbReference type="OrthoDB" id="1247025at2"/>
<accession>A0A6N8HHL2</accession>
<proteinExistence type="predicted"/>
<dbReference type="AlphaFoldDB" id="A0A6N8HHL2"/>
<keyword evidence="1" id="KW-0472">Membrane</keyword>
<keyword evidence="3" id="KW-1185">Reference proteome</keyword>
<organism evidence="2 3">
    <name type="scientific">Flavobacterium rakeshii</name>
    <dbReference type="NCBI Taxonomy" id="1038845"/>
    <lineage>
        <taxon>Bacteria</taxon>
        <taxon>Pseudomonadati</taxon>
        <taxon>Bacteroidota</taxon>
        <taxon>Flavobacteriia</taxon>
        <taxon>Flavobacteriales</taxon>
        <taxon>Flavobacteriaceae</taxon>
        <taxon>Flavobacterium</taxon>
    </lineage>
</organism>